<evidence type="ECO:0000256" key="4">
    <source>
        <dbReference type="ARBA" id="ARBA00022679"/>
    </source>
</evidence>
<accession>A0A3N7K3Z8</accession>
<feature type="site" description="Transition state stabilizer" evidence="8">
    <location>
        <position position="215"/>
    </location>
</feature>
<comment type="pathway">
    <text evidence="1 9">Bacterial outer membrane biogenesis; LPS core biosynthesis.</text>
</comment>
<dbReference type="PANTHER" id="PTHR42755">
    <property type="entry name" value="3-DEOXY-MANNO-OCTULOSONATE CYTIDYLYLTRANSFERASE"/>
    <property type="match status" value="1"/>
</dbReference>
<reference evidence="11 12" key="1">
    <citation type="submission" date="2018-08" db="EMBL/GenBank/DDBJ databases">
        <authorList>
            <person name="Khan S.A."/>
            <person name="Jeon C.O."/>
            <person name="Chun B.H."/>
            <person name="Jeong S.E."/>
        </authorList>
    </citation>
    <scope>NUCLEOTIDE SEQUENCE [LARGE SCALE GENOMIC DNA]</scope>
    <source>
        <strain evidence="11 12">S-16</strain>
    </source>
</reference>
<reference evidence="11 12" key="2">
    <citation type="submission" date="2018-12" db="EMBL/GenBank/DDBJ databases">
        <title>Rhizobacter gummiphilus sp. nov., a rubber-degrading bacterium isolated from the soil of a botanical garden in Japan.</title>
        <authorList>
            <person name="Shunsuke S.S."/>
        </authorList>
    </citation>
    <scope>NUCLEOTIDE SEQUENCE [LARGE SCALE GENOMIC DNA]</scope>
    <source>
        <strain evidence="11 12">S-16</strain>
    </source>
</reference>
<evidence type="ECO:0000256" key="3">
    <source>
        <dbReference type="ARBA" id="ARBA00019077"/>
    </source>
</evidence>
<feature type="active site" description="Proton acceptor" evidence="7">
    <location>
        <position position="69"/>
    </location>
</feature>
<evidence type="ECO:0000313" key="11">
    <source>
        <dbReference type="EMBL" id="RQP25645.1"/>
    </source>
</evidence>
<keyword evidence="9" id="KW-0448">Lipopolysaccharide biosynthesis</keyword>
<keyword evidence="9" id="KW-0472">Membrane</keyword>
<feature type="site" description="Transition state stabilizer" evidence="8">
    <location>
        <position position="139"/>
    </location>
</feature>
<dbReference type="EMBL" id="QUSW01000001">
    <property type="protein sequence ID" value="RQP25645.1"/>
    <property type="molecule type" value="Genomic_DNA"/>
</dbReference>
<dbReference type="Proteomes" id="UP000267464">
    <property type="component" value="Unassembled WGS sequence"/>
</dbReference>
<evidence type="ECO:0000256" key="5">
    <source>
        <dbReference type="ARBA" id="ARBA00031445"/>
    </source>
</evidence>
<comment type="catalytic activity">
    <reaction evidence="6 9">
        <text>lipid IVA (E. coli) + CMP-3-deoxy-beta-D-manno-octulosonate = alpha-Kdo-(2-&gt;6)-lipid IVA (E. coli) + CMP + H(+)</text>
        <dbReference type="Rhea" id="RHEA:28066"/>
        <dbReference type="ChEBI" id="CHEBI:15378"/>
        <dbReference type="ChEBI" id="CHEBI:58603"/>
        <dbReference type="ChEBI" id="CHEBI:60364"/>
        <dbReference type="ChEBI" id="CHEBI:60377"/>
        <dbReference type="ChEBI" id="CHEBI:85987"/>
        <dbReference type="EC" id="2.4.99.12"/>
    </reaction>
</comment>
<dbReference type="OrthoDB" id="9789797at2"/>
<evidence type="ECO:0000313" key="12">
    <source>
        <dbReference type="Proteomes" id="UP000267464"/>
    </source>
</evidence>
<dbReference type="GO" id="GO:0009245">
    <property type="term" value="P:lipid A biosynthetic process"/>
    <property type="evidence" value="ECO:0007669"/>
    <property type="project" value="TreeGrafter"/>
</dbReference>
<sequence>MTRLLLRQRLARSGYSTLLRMLKPVYLMRLWWRGRAEPLYRHAIGERLGAYQGERTEGWVWVHAVSLGETRAAAALIEALRVRIPGMRLLLTHSTATGREAGEALLREGDRQAWLPYDTPGVVERFFSQFAPSVGVLMETEIWPNLLHCARRHGVRVVLANARLSEKSQKQGQRLAVVLHPAVESLSLVLAQTAADAARLRQAGAPQVSVSGNLKFDMAPDEALVARGRAWRSMLDRPVLLFAVSREGEEAMLLAAWSRLAVPAKPLLLVVPRHPQRFDEVAALVKSSGLTLARRSEWTDTPPADALAADAWLGDSMREMPLYYGLGDVALLGGSFAPLGGQNLIEAAACGCPVVMGPHTFNFAEAAELAEAASAAVRVKDIDEGLATALRMIEDPSGLRETAGQATAFAAEHRGAAARMADAIAALVLNGKAA</sequence>
<evidence type="ECO:0000256" key="6">
    <source>
        <dbReference type="ARBA" id="ARBA00049183"/>
    </source>
</evidence>
<dbReference type="EC" id="2.4.99.12" evidence="2 9"/>
<keyword evidence="4 9" id="KW-0808">Transferase</keyword>
<dbReference type="UniPathway" id="UPA00958"/>
<dbReference type="Gene3D" id="3.40.50.2000">
    <property type="entry name" value="Glycogen Phosphorylase B"/>
    <property type="match status" value="1"/>
</dbReference>
<dbReference type="PANTHER" id="PTHR42755:SF1">
    <property type="entry name" value="3-DEOXY-D-MANNO-OCTULOSONIC ACID TRANSFERASE, MITOCHONDRIAL-RELATED"/>
    <property type="match status" value="1"/>
</dbReference>
<dbReference type="InterPro" id="IPR038107">
    <property type="entry name" value="Glycos_transf_N_sf"/>
</dbReference>
<dbReference type="GO" id="GO:0043842">
    <property type="term" value="F:Kdo transferase activity"/>
    <property type="evidence" value="ECO:0007669"/>
    <property type="project" value="UniProtKB-EC"/>
</dbReference>
<evidence type="ECO:0000256" key="8">
    <source>
        <dbReference type="PIRSR" id="PIRSR639901-2"/>
    </source>
</evidence>
<dbReference type="GO" id="GO:0009244">
    <property type="term" value="P:lipopolysaccharide core region biosynthetic process"/>
    <property type="evidence" value="ECO:0007669"/>
    <property type="project" value="UniProtKB-UniRule"/>
</dbReference>
<evidence type="ECO:0000256" key="1">
    <source>
        <dbReference type="ARBA" id="ARBA00004713"/>
    </source>
</evidence>
<evidence type="ECO:0000256" key="7">
    <source>
        <dbReference type="PIRSR" id="PIRSR639901-1"/>
    </source>
</evidence>
<dbReference type="Pfam" id="PF04413">
    <property type="entry name" value="Glycos_transf_N"/>
    <property type="match status" value="1"/>
</dbReference>
<dbReference type="Gene3D" id="3.40.50.11720">
    <property type="entry name" value="3-Deoxy-D-manno-octulosonic-acid transferase, N-terminal domain"/>
    <property type="match status" value="1"/>
</dbReference>
<comment type="subcellular location">
    <subcellularLocation>
        <location evidence="9">Cell membrane</location>
    </subcellularLocation>
</comment>
<dbReference type="SUPFAM" id="SSF53756">
    <property type="entry name" value="UDP-Glycosyltransferase/glycogen phosphorylase"/>
    <property type="match status" value="1"/>
</dbReference>
<dbReference type="RefSeq" id="WP_124538298.1">
    <property type="nucleotide sequence ID" value="NZ_QUSW01000001.1"/>
</dbReference>
<dbReference type="InterPro" id="IPR039901">
    <property type="entry name" value="Kdotransferase"/>
</dbReference>
<dbReference type="AlphaFoldDB" id="A0A3N7K3Z8"/>
<comment type="caution">
    <text evidence="11">The sequence shown here is derived from an EMBL/GenBank/DDBJ whole genome shotgun (WGS) entry which is preliminary data.</text>
</comment>
<protein>
    <recommendedName>
        <fullName evidence="3 9">3-deoxy-D-manno-octulosonic acid transferase</fullName>
        <shortName evidence="9">Kdo transferase</shortName>
        <ecNumber evidence="2 9">2.4.99.12</ecNumber>
    </recommendedName>
    <alternativeName>
        <fullName evidence="5 9">Lipid IV(A) 3-deoxy-D-manno-octulosonic acid transferase</fullName>
    </alternativeName>
</protein>
<dbReference type="GO" id="GO:0005886">
    <property type="term" value="C:plasma membrane"/>
    <property type="evidence" value="ECO:0007669"/>
    <property type="project" value="UniProtKB-SubCell"/>
</dbReference>
<gene>
    <name evidence="11" type="ORF">DZC73_00780</name>
</gene>
<comment type="similarity">
    <text evidence="9">Belongs to the glycosyltransferase group 1 family.</text>
</comment>
<proteinExistence type="inferred from homology"/>
<keyword evidence="12" id="KW-1185">Reference proteome</keyword>
<evidence type="ECO:0000259" key="10">
    <source>
        <dbReference type="Pfam" id="PF04413"/>
    </source>
</evidence>
<organism evidence="11 12">
    <name type="scientific">Piscinibacter terrae</name>
    <dbReference type="NCBI Taxonomy" id="2496871"/>
    <lineage>
        <taxon>Bacteria</taxon>
        <taxon>Pseudomonadati</taxon>
        <taxon>Pseudomonadota</taxon>
        <taxon>Betaproteobacteria</taxon>
        <taxon>Burkholderiales</taxon>
        <taxon>Sphaerotilaceae</taxon>
        <taxon>Piscinibacter</taxon>
    </lineage>
</organism>
<comment type="function">
    <text evidence="9">Involved in lipopolysaccharide (LPS) biosynthesis. Catalyzes the transfer of 3-deoxy-D-manno-octulosonate (Kdo) residue(s) from CMP-Kdo to lipid IV(A), the tetraacyldisaccharide-1,4'-bisphosphate precursor of lipid A.</text>
</comment>
<evidence type="ECO:0000256" key="2">
    <source>
        <dbReference type="ARBA" id="ARBA00012621"/>
    </source>
</evidence>
<feature type="domain" description="3-deoxy-D-manno-octulosonic-acid transferase N-terminal" evidence="10">
    <location>
        <begin position="43"/>
        <end position="218"/>
    </location>
</feature>
<dbReference type="InterPro" id="IPR007507">
    <property type="entry name" value="Glycos_transf_N"/>
</dbReference>
<name>A0A3N7K3Z8_9BURK</name>
<evidence type="ECO:0000256" key="9">
    <source>
        <dbReference type="RuleBase" id="RU365103"/>
    </source>
</evidence>
<keyword evidence="9" id="KW-1003">Cell membrane</keyword>